<keyword evidence="2" id="KW-0032">Aminotransferase</keyword>
<accession>A0A2W2F190</accession>
<keyword evidence="2" id="KW-0808">Transferase</keyword>
<dbReference type="SUPFAM" id="SSF53383">
    <property type="entry name" value="PLP-dependent transferases"/>
    <property type="match status" value="1"/>
</dbReference>
<feature type="domain" description="Aminotransferase class V" evidence="1">
    <location>
        <begin position="18"/>
        <end position="301"/>
    </location>
</feature>
<dbReference type="Gene3D" id="3.40.640.10">
    <property type="entry name" value="Type I PLP-dependent aspartate aminotransferase-like (Major domain)"/>
    <property type="match status" value="1"/>
</dbReference>
<keyword evidence="3" id="KW-1185">Reference proteome</keyword>
<sequence length="365" mass="39368">MTREGFRAEFPALRERAWLDTAACAPAAAGVVRALRSALDAWLAGEFRWSDWDLAPAATKSAVARLLGVGEERIAVMGSVAEAAATVAKSLPPGRIVVPAQEFRSNLFPWRQLHGGDHEVVLVPARDGRTRTEDVVAALDERTVLLAVSEVLSLNGHRADLVALRRATDEVGARLFVDVTQSLGVLRLHMGEVRPDYLAVHGYKWMLCPRGAAWLVTSPGRAEELAPLLPSWRSTPTPYGYFGGSLRPAEGAARCDTSPAWLAWVGALPALDLLLRLDAEQVERHCTDLAAHFCAQAADLGAEVLTEAGESHIAVVRVADPDAVAARLARDAVRATLLGDRLRVGFHHFNDDGDVRRAVNALRSG</sequence>
<dbReference type="PANTHER" id="PTHR43586">
    <property type="entry name" value="CYSTEINE DESULFURASE"/>
    <property type="match status" value="1"/>
</dbReference>
<dbReference type="Pfam" id="PF00266">
    <property type="entry name" value="Aminotran_5"/>
    <property type="match status" value="1"/>
</dbReference>
<dbReference type="InterPro" id="IPR015422">
    <property type="entry name" value="PyrdxlP-dep_Trfase_small"/>
</dbReference>
<dbReference type="InterPro" id="IPR000192">
    <property type="entry name" value="Aminotrans_V_dom"/>
</dbReference>
<dbReference type="AlphaFoldDB" id="A0A2W2F190"/>
<reference evidence="2 3" key="1">
    <citation type="submission" date="2018-01" db="EMBL/GenBank/DDBJ databases">
        <title>Draft genome sequence of Nonomuraea sp. KC333.</title>
        <authorList>
            <person name="Sahin N."/>
            <person name="Saygin H."/>
            <person name="Ay H."/>
        </authorList>
    </citation>
    <scope>NUCLEOTIDE SEQUENCE [LARGE SCALE GENOMIC DNA]</scope>
    <source>
        <strain evidence="2 3">KC333</strain>
    </source>
</reference>
<dbReference type="EMBL" id="POUD01000011">
    <property type="protein sequence ID" value="PZG22125.1"/>
    <property type="molecule type" value="Genomic_DNA"/>
</dbReference>
<dbReference type="OrthoDB" id="250246at2"/>
<proteinExistence type="predicted"/>
<dbReference type="InterPro" id="IPR015424">
    <property type="entry name" value="PyrdxlP-dep_Trfase"/>
</dbReference>
<evidence type="ECO:0000259" key="1">
    <source>
        <dbReference type="Pfam" id="PF00266"/>
    </source>
</evidence>
<comment type="caution">
    <text evidence="2">The sequence shown here is derived from an EMBL/GenBank/DDBJ whole genome shotgun (WGS) entry which is preliminary data.</text>
</comment>
<protein>
    <submittedName>
        <fullName evidence="2">Aminotransferase</fullName>
    </submittedName>
</protein>
<evidence type="ECO:0000313" key="2">
    <source>
        <dbReference type="EMBL" id="PZG22125.1"/>
    </source>
</evidence>
<dbReference type="InterPro" id="IPR015421">
    <property type="entry name" value="PyrdxlP-dep_Trfase_major"/>
</dbReference>
<gene>
    <name evidence="2" type="ORF">C1J01_04720</name>
</gene>
<dbReference type="Gene3D" id="3.90.1150.10">
    <property type="entry name" value="Aspartate Aminotransferase, domain 1"/>
    <property type="match status" value="1"/>
</dbReference>
<dbReference type="GO" id="GO:0008483">
    <property type="term" value="F:transaminase activity"/>
    <property type="evidence" value="ECO:0007669"/>
    <property type="project" value="UniProtKB-KW"/>
</dbReference>
<name>A0A2W2F190_9ACTN</name>
<dbReference type="Proteomes" id="UP000249304">
    <property type="component" value="Unassembled WGS sequence"/>
</dbReference>
<organism evidence="2 3">
    <name type="scientific">Nonomuraea aridisoli</name>
    <dbReference type="NCBI Taxonomy" id="2070368"/>
    <lineage>
        <taxon>Bacteria</taxon>
        <taxon>Bacillati</taxon>
        <taxon>Actinomycetota</taxon>
        <taxon>Actinomycetes</taxon>
        <taxon>Streptosporangiales</taxon>
        <taxon>Streptosporangiaceae</taxon>
        <taxon>Nonomuraea</taxon>
    </lineage>
</organism>
<evidence type="ECO:0000313" key="3">
    <source>
        <dbReference type="Proteomes" id="UP000249304"/>
    </source>
</evidence>